<name>A0A1B1ASL3_9ACTN</name>
<dbReference type="InterPro" id="IPR049762">
    <property type="entry name" value="PoNe_dom"/>
</dbReference>
<feature type="region of interest" description="Disordered" evidence="1">
    <location>
        <begin position="302"/>
        <end position="424"/>
    </location>
</feature>
<accession>A0A1B1ASL3</accession>
<feature type="compositionally biased region" description="Low complexity" evidence="1">
    <location>
        <begin position="334"/>
        <end position="362"/>
    </location>
</feature>
<organism evidence="2 3">
    <name type="scientific">Streptomyces griseochromogenes</name>
    <dbReference type="NCBI Taxonomy" id="68214"/>
    <lineage>
        <taxon>Bacteria</taxon>
        <taxon>Bacillati</taxon>
        <taxon>Actinomycetota</taxon>
        <taxon>Actinomycetes</taxon>
        <taxon>Kitasatosporales</taxon>
        <taxon>Streptomycetaceae</taxon>
        <taxon>Streptomyces</taxon>
    </lineage>
</organism>
<evidence type="ECO:0000313" key="3">
    <source>
        <dbReference type="Proteomes" id="UP000092659"/>
    </source>
</evidence>
<dbReference type="OrthoDB" id="3917849at2"/>
<gene>
    <name evidence="2" type="ORF">AVL59_08010</name>
</gene>
<dbReference type="STRING" id="68214.AVL59_08010"/>
<reference evidence="2 3" key="1">
    <citation type="submission" date="2016-06" db="EMBL/GenBank/DDBJ databases">
        <title>Complete genome sequence of Streptomyces griseochromogenes ATCC 14511, the Blasticidin S producer.</title>
        <authorList>
            <person name="Wu L."/>
        </authorList>
    </citation>
    <scope>NUCLEOTIDE SEQUENCE [LARGE SCALE GENOMIC DNA]</scope>
    <source>
        <strain evidence="2 3">ATCC 14511</strain>
    </source>
</reference>
<proteinExistence type="predicted"/>
<feature type="region of interest" description="Disordered" evidence="1">
    <location>
        <begin position="609"/>
        <end position="629"/>
    </location>
</feature>
<feature type="compositionally biased region" description="Basic and acidic residues" evidence="1">
    <location>
        <begin position="385"/>
        <end position="424"/>
    </location>
</feature>
<evidence type="ECO:0000256" key="1">
    <source>
        <dbReference type="SAM" id="MobiDB-lite"/>
    </source>
</evidence>
<dbReference type="KEGG" id="sgs:AVL59_08010"/>
<dbReference type="EMBL" id="CP016279">
    <property type="protein sequence ID" value="ANP49556.1"/>
    <property type="molecule type" value="Genomic_DNA"/>
</dbReference>
<dbReference type="Proteomes" id="UP000092659">
    <property type="component" value="Chromosome"/>
</dbReference>
<dbReference type="RefSeq" id="WP_067300875.1">
    <property type="nucleotide sequence ID" value="NZ_CP016279.1"/>
</dbReference>
<dbReference type="CDD" id="cd20739">
    <property type="entry name" value="PoNe_DUF637"/>
    <property type="match status" value="1"/>
</dbReference>
<evidence type="ECO:0000313" key="2">
    <source>
        <dbReference type="EMBL" id="ANP49556.1"/>
    </source>
</evidence>
<sequence>MALIGGTRLTVDDGSHGENMYGFRADDLDHAKETPWGAPAEREYEGWAWLAHQGKQVWDGVWHDGVIGTVNGLGTLFGADGGHAAGEAWKSLAKLSTASGLTGATMGAWWLVPEDKLPSWLRDARTVHKEAAKGFVAYDQWKTNPARAAGAAGFNVLTVVGTEGAGAAVRGAGEAGAATRALSVIGKVSRAADPMTYVGEAGKFAFVKVGDTFTRLKNLQSGAYLDLPEKYGLPESARRIPEDAIPDVDAHGNTVYLTADGHILNADGSLRQRVDEAAHELSANDHGELDAAARDDHSHELVGAGARAEHGADAGGQGAGQAGRSVNGGARALGSSTAGEHTSAGASGASHGSGHGSAVASETPSGAAPERGRPDDGPAQSSGAGDHHSDHTNDDGTHGERRRELTPAERKAIQDEHVRKANEDPEWFKDHYDTLGRRKPNIGLVDGVDLPQLAKGPHGRWVAKHDMPSGPSEVRFGAKPLARDTAPDGVLPTLDKRAADRQAYRNLLNTQRAFDETPSAPNHRALTTAQATYAEQLGDVPANSKISERLGEDASKLHAIPHIFQDPEVITLPKTPNGANMFDGAYRIPDDEILIVEDKAPGNDLDWRQGRADPEDPANPHIGDDGGAAGMRVKQGTLMYLRTIMAEMMKRGGRDADLAREFRDALKVGKLRYVLVQAEEPDGSLYAGVVVEEMKIY</sequence>
<protein>
    <submittedName>
        <fullName evidence="2">Uncharacterized protein</fullName>
    </submittedName>
</protein>
<dbReference type="AlphaFoldDB" id="A0A1B1ASL3"/>